<reference evidence="2" key="1">
    <citation type="submission" date="2020-08" db="EMBL/GenBank/DDBJ databases">
        <title>Multicomponent nature underlies the extraordinary mechanical properties of spider dragline silk.</title>
        <authorList>
            <person name="Kono N."/>
            <person name="Nakamura H."/>
            <person name="Mori M."/>
            <person name="Yoshida Y."/>
            <person name="Ohtoshi R."/>
            <person name="Malay A.D."/>
            <person name="Moran D.A.P."/>
            <person name="Tomita M."/>
            <person name="Numata K."/>
            <person name="Arakawa K."/>
        </authorList>
    </citation>
    <scope>NUCLEOTIDE SEQUENCE</scope>
</reference>
<evidence type="ECO:0000256" key="1">
    <source>
        <dbReference type="SAM" id="SignalP"/>
    </source>
</evidence>
<keyword evidence="3" id="KW-1185">Reference proteome</keyword>
<protein>
    <submittedName>
        <fullName evidence="2">Uncharacterized protein</fullName>
    </submittedName>
</protein>
<feature type="chain" id="PRO_5036505129" evidence="1">
    <location>
        <begin position="17"/>
        <end position="84"/>
    </location>
</feature>
<keyword evidence="1" id="KW-0732">Signal</keyword>
<organism evidence="2 3">
    <name type="scientific">Nephila pilipes</name>
    <name type="common">Giant wood spider</name>
    <name type="synonym">Nephila maculata</name>
    <dbReference type="NCBI Taxonomy" id="299642"/>
    <lineage>
        <taxon>Eukaryota</taxon>
        <taxon>Metazoa</taxon>
        <taxon>Ecdysozoa</taxon>
        <taxon>Arthropoda</taxon>
        <taxon>Chelicerata</taxon>
        <taxon>Arachnida</taxon>
        <taxon>Araneae</taxon>
        <taxon>Araneomorphae</taxon>
        <taxon>Entelegynae</taxon>
        <taxon>Araneoidea</taxon>
        <taxon>Nephilidae</taxon>
        <taxon>Nephila</taxon>
    </lineage>
</organism>
<dbReference type="AlphaFoldDB" id="A0A8X6QLS5"/>
<gene>
    <name evidence="2" type="ORF">NPIL_7851</name>
</gene>
<name>A0A8X6QLS5_NEPPI</name>
<evidence type="ECO:0000313" key="2">
    <source>
        <dbReference type="EMBL" id="GFU28951.1"/>
    </source>
</evidence>
<evidence type="ECO:0000313" key="3">
    <source>
        <dbReference type="Proteomes" id="UP000887013"/>
    </source>
</evidence>
<comment type="caution">
    <text evidence="2">The sequence shown here is derived from an EMBL/GenBank/DDBJ whole genome shotgun (WGS) entry which is preliminary data.</text>
</comment>
<feature type="signal peptide" evidence="1">
    <location>
        <begin position="1"/>
        <end position="16"/>
    </location>
</feature>
<sequence>MEGLILFVIGVSTCSASQEVYPSPIFLSAFMIRVKNLINGRKEICADGYSSRNSSDRNSASLNLETEFVDPLGMQPNEFMISPP</sequence>
<dbReference type="EMBL" id="BMAW01033157">
    <property type="protein sequence ID" value="GFU28951.1"/>
    <property type="molecule type" value="Genomic_DNA"/>
</dbReference>
<accession>A0A8X6QLS5</accession>
<dbReference type="Proteomes" id="UP000887013">
    <property type="component" value="Unassembled WGS sequence"/>
</dbReference>
<proteinExistence type="predicted"/>